<proteinExistence type="predicted"/>
<feature type="compositionally biased region" description="Pro residues" evidence="2">
    <location>
        <begin position="68"/>
        <end position="81"/>
    </location>
</feature>
<dbReference type="GO" id="GO:0005737">
    <property type="term" value="C:cytoplasm"/>
    <property type="evidence" value="ECO:0007669"/>
    <property type="project" value="TreeGrafter"/>
</dbReference>
<organism evidence="4 5">
    <name type="scientific">Candidatus Lambdaproteobacteria bacterium RIFOXYD2_FULL_56_26</name>
    <dbReference type="NCBI Taxonomy" id="1817773"/>
    <lineage>
        <taxon>Bacteria</taxon>
        <taxon>Pseudomonadati</taxon>
        <taxon>Pseudomonadota</taxon>
        <taxon>Candidatus Lambdaproteobacteria</taxon>
    </lineage>
</organism>
<dbReference type="InterPro" id="IPR032812">
    <property type="entry name" value="SbsA_Ig"/>
</dbReference>
<dbReference type="Pfam" id="PF13540">
    <property type="entry name" value="RCC1_2"/>
    <property type="match status" value="1"/>
</dbReference>
<dbReference type="PANTHER" id="PTHR45982">
    <property type="entry name" value="REGULATOR OF CHROMOSOME CONDENSATION"/>
    <property type="match status" value="1"/>
</dbReference>
<evidence type="ECO:0000313" key="5">
    <source>
        <dbReference type="Proteomes" id="UP000177583"/>
    </source>
</evidence>
<dbReference type="EMBL" id="MFNF01000035">
    <property type="protein sequence ID" value="OGH01423.1"/>
    <property type="molecule type" value="Genomic_DNA"/>
</dbReference>
<evidence type="ECO:0000256" key="1">
    <source>
        <dbReference type="ARBA" id="ARBA00022729"/>
    </source>
</evidence>
<feature type="region of interest" description="Disordered" evidence="2">
    <location>
        <begin position="63"/>
        <end position="89"/>
    </location>
</feature>
<evidence type="ECO:0000313" key="4">
    <source>
        <dbReference type="EMBL" id="OGH01423.1"/>
    </source>
</evidence>
<dbReference type="SUPFAM" id="SSF50985">
    <property type="entry name" value="RCC1/BLIP-II"/>
    <property type="match status" value="3"/>
</dbReference>
<dbReference type="InterPro" id="IPR051553">
    <property type="entry name" value="Ran_GTPase-activating"/>
</dbReference>
<comment type="caution">
    <text evidence="4">The sequence shown here is derived from an EMBL/GenBank/DDBJ whole genome shotgun (WGS) entry which is preliminary data.</text>
</comment>
<dbReference type="Proteomes" id="UP000177583">
    <property type="component" value="Unassembled WGS sequence"/>
</dbReference>
<protein>
    <recommendedName>
        <fullName evidence="3">SbsA Ig-like domain-containing protein</fullName>
    </recommendedName>
</protein>
<gene>
    <name evidence="4" type="ORF">A2557_09550</name>
</gene>
<dbReference type="GO" id="GO:0005085">
    <property type="term" value="F:guanyl-nucleotide exchange factor activity"/>
    <property type="evidence" value="ECO:0007669"/>
    <property type="project" value="TreeGrafter"/>
</dbReference>
<dbReference type="AlphaFoldDB" id="A0A1F6GTE3"/>
<name>A0A1F6GTE3_9PROT</name>
<accession>A0A1F6GTE3</accession>
<keyword evidence="1" id="KW-0732">Signal</keyword>
<dbReference type="Pfam" id="PF13205">
    <property type="entry name" value="Big_5"/>
    <property type="match status" value="1"/>
</dbReference>
<dbReference type="Gene3D" id="2.60.40.1220">
    <property type="match status" value="1"/>
</dbReference>
<dbReference type="Gene3D" id="2.130.10.30">
    <property type="entry name" value="Regulator of chromosome condensation 1/beta-lactamase-inhibitor protein II"/>
    <property type="match status" value="4"/>
</dbReference>
<dbReference type="PANTHER" id="PTHR45982:SF1">
    <property type="entry name" value="REGULATOR OF CHROMOSOME CONDENSATION"/>
    <property type="match status" value="1"/>
</dbReference>
<sequence>MTEFGRNFCYLKQKLLLNNNKWAKLPPQFGKKILGFGKMRIWEILLWALVALMIGCRGSASSSAASDPPAPAPSSTAPPEPAGIWFADSDPDPGELGGTFTLQIPGDESSLTGYRLLWGSSATTPLDGAAPLLERPKTGADLSDLLGPNLTIPAGATHFLAVGYQAEGTQSGPTALAIEDLWTPASAPPPATTAPSAPTATLSILPGAAGLSVLTVPTASFSEEINPGTVHSGSFRLTQNGVLVPATLSYANKTARLTPTEPLGFSASFRLELTTEVRSAAGVALSAPLAVSFFTPLEPEIADFGLAEQSGCAALEGGMVECWGLDHAYQLEDSFLSKGDLEVPVLSRRFTEAAEVGVGTSHLCIRTLAGQVLCVGSNGEGQLGDGTYQSNHQVRWASGLTQVTQLASSLDSNCALKTDGNLYCWGKGGVGELGDGTLQNRPAPTWVPGLSGVTQFSLGDQFGCARLGDSTLKCWGKNTYGQLGDGSTTDRPSPVPVSGLTGVLKVAAGKDRACALLVGGTVSCWGLNGGTNRLLSDHGLLNQTQPAPANGLGSVQELAVGSSQLCALLTNGRVACWGGDAFGSAGMGDGVPRPRPTLVPGLTSVVRIKAKGGLTCAQLASKRLVCFGANGHGQTGGGNKALQLAPVLLPKLLEPTSLPRHSPRGLEFWDQHHGAGTVQGTLTLTPALDESDLTHYQLYWGSGPFTPLAGQPALTLLAKTGGNLSFSLPATAIPAGASHFLGVAKNSGGTLETASSLPVYDTQTPTDLVLGGDLSCVSYGSGLLRCWGKSALAQRSAVPLIQAPGVEAVAQLALGLDHGCTRQTSGGLQCWGKGASGQLGNGKTTDSTGQPYSLDSPVTLAGVANALQLLARDNATCALFSAGTVKCWGALVLPGEAGTIHSLPVNYLASSLAVEIAYPGSPLALIGRLPDGTVQEYHPSTGAATNLTALAGVAKIAAGKGTYYALGTDGTLKCWGSNALGQCGVGNNTDVPASAPVTVTGLTGVTQVAAQENHVCARKSDGTLWCWGQNLYGQLGNGTTAASNLPVQVFGVAQSVKVAVGQNHSCGLLIDGSVRCWGLNGSSQVSLGNPSAWFTLPVAAAGL</sequence>
<dbReference type="PROSITE" id="PS50012">
    <property type="entry name" value="RCC1_3"/>
    <property type="match status" value="5"/>
</dbReference>
<feature type="domain" description="SbsA Ig-like" evidence="3">
    <location>
        <begin position="202"/>
        <end position="295"/>
    </location>
</feature>
<dbReference type="PRINTS" id="PR00633">
    <property type="entry name" value="RCCNDNSATION"/>
</dbReference>
<evidence type="ECO:0000259" key="3">
    <source>
        <dbReference type="Pfam" id="PF13205"/>
    </source>
</evidence>
<dbReference type="InterPro" id="IPR009091">
    <property type="entry name" value="RCC1/BLIP-II"/>
</dbReference>
<reference evidence="4 5" key="1">
    <citation type="journal article" date="2016" name="Nat. Commun.">
        <title>Thousands of microbial genomes shed light on interconnected biogeochemical processes in an aquifer system.</title>
        <authorList>
            <person name="Anantharaman K."/>
            <person name="Brown C.T."/>
            <person name="Hug L.A."/>
            <person name="Sharon I."/>
            <person name="Castelle C.J."/>
            <person name="Probst A.J."/>
            <person name="Thomas B.C."/>
            <person name="Singh A."/>
            <person name="Wilkins M.J."/>
            <person name="Karaoz U."/>
            <person name="Brodie E.L."/>
            <person name="Williams K.H."/>
            <person name="Hubbard S.S."/>
            <person name="Banfield J.F."/>
        </authorList>
    </citation>
    <scope>NUCLEOTIDE SEQUENCE [LARGE SCALE GENOMIC DNA]</scope>
</reference>
<dbReference type="InterPro" id="IPR000408">
    <property type="entry name" value="Reg_chr_condens"/>
</dbReference>
<dbReference type="Pfam" id="PF00415">
    <property type="entry name" value="RCC1"/>
    <property type="match status" value="3"/>
</dbReference>
<evidence type="ECO:0000256" key="2">
    <source>
        <dbReference type="SAM" id="MobiDB-lite"/>
    </source>
</evidence>
<dbReference type="InterPro" id="IPR014755">
    <property type="entry name" value="Cu-Rt/internalin_Ig-like"/>
</dbReference>